<sequence>MMGDIADTTWRYFTVSIPVVATMAPIGSFLGSHLHRQVIAGLIYVLEVASLIGFLLTNPSSWLIAAAVTIILCGFGIFTVVAKTGEILMRKVEEERQKVEKLEMET</sequence>
<feature type="transmembrane region" description="Helical" evidence="1">
    <location>
        <begin position="38"/>
        <end position="56"/>
    </location>
</feature>
<evidence type="ECO:0000313" key="2">
    <source>
        <dbReference type="EnsemblMetazoa" id="CJA07841b.1"/>
    </source>
</evidence>
<dbReference type="SUPFAM" id="SSF103473">
    <property type="entry name" value="MFS general substrate transporter"/>
    <property type="match status" value="1"/>
</dbReference>
<evidence type="ECO:0000256" key="1">
    <source>
        <dbReference type="SAM" id="Phobius"/>
    </source>
</evidence>
<protein>
    <submittedName>
        <fullName evidence="2">Uncharacterized protein</fullName>
    </submittedName>
</protein>
<dbReference type="EnsemblMetazoa" id="CJA07841b.1">
    <property type="protein sequence ID" value="CJA07841b.1"/>
    <property type="gene ID" value="WBGene00127045"/>
</dbReference>
<organism evidence="2 3">
    <name type="scientific">Caenorhabditis japonica</name>
    <dbReference type="NCBI Taxonomy" id="281687"/>
    <lineage>
        <taxon>Eukaryota</taxon>
        <taxon>Metazoa</taxon>
        <taxon>Ecdysozoa</taxon>
        <taxon>Nematoda</taxon>
        <taxon>Chromadorea</taxon>
        <taxon>Rhabditida</taxon>
        <taxon>Rhabditina</taxon>
        <taxon>Rhabditomorpha</taxon>
        <taxon>Rhabditoidea</taxon>
        <taxon>Rhabditidae</taxon>
        <taxon>Peloderinae</taxon>
        <taxon>Caenorhabditis</taxon>
    </lineage>
</organism>
<feature type="transmembrane region" description="Helical" evidence="1">
    <location>
        <begin position="62"/>
        <end position="82"/>
    </location>
</feature>
<dbReference type="PANTHER" id="PTHR31154">
    <property type="entry name" value="MEMBRANE TRANSPORTER PROTEIN"/>
    <property type="match status" value="1"/>
</dbReference>
<keyword evidence="1" id="KW-0472">Membrane</keyword>
<dbReference type="Proteomes" id="UP000005237">
    <property type="component" value="Unassembled WGS sequence"/>
</dbReference>
<feature type="transmembrane region" description="Helical" evidence="1">
    <location>
        <begin position="12"/>
        <end position="31"/>
    </location>
</feature>
<name>A0A8R1HVS8_CAEJA</name>
<keyword evidence="1" id="KW-0812">Transmembrane</keyword>
<accession>A0A8R1HVS8</accession>
<dbReference type="PANTHER" id="PTHR31154:SF7">
    <property type="entry name" value="PROTEIN CBG11920"/>
    <property type="match status" value="1"/>
</dbReference>
<dbReference type="OMA" id="SEMAWKY"/>
<keyword evidence="1" id="KW-1133">Transmembrane helix</keyword>
<evidence type="ECO:0000313" key="3">
    <source>
        <dbReference type="Proteomes" id="UP000005237"/>
    </source>
</evidence>
<dbReference type="AlphaFoldDB" id="A0A8R1HVS8"/>
<reference evidence="2" key="2">
    <citation type="submission" date="2022-06" db="UniProtKB">
        <authorList>
            <consortium name="EnsemblMetazoa"/>
        </authorList>
    </citation>
    <scope>IDENTIFICATION</scope>
    <source>
        <strain evidence="2">DF5081</strain>
    </source>
</reference>
<dbReference type="InterPro" id="IPR036259">
    <property type="entry name" value="MFS_trans_sf"/>
</dbReference>
<keyword evidence="3" id="KW-1185">Reference proteome</keyword>
<reference evidence="3" key="1">
    <citation type="submission" date="2010-08" db="EMBL/GenBank/DDBJ databases">
        <authorList>
            <consortium name="Caenorhabditis japonica Sequencing Consortium"/>
            <person name="Wilson R.K."/>
        </authorList>
    </citation>
    <scope>NUCLEOTIDE SEQUENCE [LARGE SCALE GENOMIC DNA]</scope>
    <source>
        <strain evidence="3">DF5081</strain>
    </source>
</reference>
<proteinExistence type="predicted"/>